<dbReference type="Proteomes" id="UP000271098">
    <property type="component" value="Unassembled WGS sequence"/>
</dbReference>
<evidence type="ECO:0000313" key="2">
    <source>
        <dbReference type="EMBL" id="VDK63186.1"/>
    </source>
</evidence>
<proteinExistence type="predicted"/>
<dbReference type="Gene3D" id="3.40.50.2300">
    <property type="match status" value="1"/>
</dbReference>
<dbReference type="InterPro" id="IPR003165">
    <property type="entry name" value="Piwi"/>
</dbReference>
<reference evidence="2 3" key="2">
    <citation type="submission" date="2018-11" db="EMBL/GenBank/DDBJ databases">
        <authorList>
            <consortium name="Pathogen Informatics"/>
        </authorList>
    </citation>
    <scope>NUCLEOTIDE SEQUENCE [LARGE SCALE GENOMIC DNA]</scope>
</reference>
<dbReference type="OrthoDB" id="10252740at2759"/>
<reference evidence="4" key="1">
    <citation type="submission" date="2016-06" db="UniProtKB">
        <authorList>
            <consortium name="WormBaseParasite"/>
        </authorList>
    </citation>
    <scope>IDENTIFICATION</scope>
</reference>
<dbReference type="GO" id="GO:0003676">
    <property type="term" value="F:nucleic acid binding"/>
    <property type="evidence" value="ECO:0007669"/>
    <property type="project" value="InterPro"/>
</dbReference>
<dbReference type="Pfam" id="PF02171">
    <property type="entry name" value="Piwi"/>
    <property type="match status" value="1"/>
</dbReference>
<protein>
    <submittedName>
        <fullName evidence="4">Piwi domain-containing protein</fullName>
    </submittedName>
</protein>
<dbReference type="InterPro" id="IPR012337">
    <property type="entry name" value="RNaseH-like_sf"/>
</dbReference>
<dbReference type="WBParaSite" id="GPUH_0000852701-mRNA-1">
    <property type="protein sequence ID" value="GPUH_0000852701-mRNA-1"/>
    <property type="gene ID" value="GPUH_0000852701"/>
</dbReference>
<evidence type="ECO:0000313" key="4">
    <source>
        <dbReference type="WBParaSite" id="GPUH_0000852701-mRNA-1"/>
    </source>
</evidence>
<sequence length="210" mass="24092">MVYPVIRNVAFEDLEEFFKQIRAEYRNQRAFVMYVDSRDDTHDDLKLLEVLYRIVTQHVHGRVAREAPKKSSTLENIVNKLNCKNFGQCYGIVPEMFASNKWISTGKTLIIGYDVCHPDPQSKYERRLGMTPCQPSVLGISFNGAACAETFVGDYSYQAPRREQVTGVILEERMAWILKLFCANRNGTLPELVIITRDGVSEGQFKMVRL</sequence>
<name>A0A183DIH6_9BILA</name>
<feature type="domain" description="Piwi" evidence="1">
    <location>
        <begin position="31"/>
        <end position="208"/>
    </location>
</feature>
<gene>
    <name evidence="2" type="ORF">GPUH_LOCUS8516</name>
</gene>
<dbReference type="PANTHER" id="PTHR22891">
    <property type="entry name" value="EUKARYOTIC TRANSLATION INITIATION FACTOR 2C"/>
    <property type="match status" value="1"/>
</dbReference>
<organism evidence="4">
    <name type="scientific">Gongylonema pulchrum</name>
    <dbReference type="NCBI Taxonomy" id="637853"/>
    <lineage>
        <taxon>Eukaryota</taxon>
        <taxon>Metazoa</taxon>
        <taxon>Ecdysozoa</taxon>
        <taxon>Nematoda</taxon>
        <taxon>Chromadorea</taxon>
        <taxon>Rhabditida</taxon>
        <taxon>Spirurina</taxon>
        <taxon>Spiruromorpha</taxon>
        <taxon>Spiruroidea</taxon>
        <taxon>Gongylonematidae</taxon>
        <taxon>Gongylonema</taxon>
    </lineage>
</organism>
<keyword evidence="3" id="KW-1185">Reference proteome</keyword>
<dbReference type="SUPFAM" id="SSF53098">
    <property type="entry name" value="Ribonuclease H-like"/>
    <property type="match status" value="1"/>
</dbReference>
<dbReference type="AlphaFoldDB" id="A0A183DIH6"/>
<dbReference type="Gene3D" id="3.30.420.10">
    <property type="entry name" value="Ribonuclease H-like superfamily/Ribonuclease H"/>
    <property type="match status" value="1"/>
</dbReference>
<evidence type="ECO:0000259" key="1">
    <source>
        <dbReference type="Pfam" id="PF02171"/>
    </source>
</evidence>
<dbReference type="EMBL" id="UYRT01025056">
    <property type="protein sequence ID" value="VDK63186.1"/>
    <property type="molecule type" value="Genomic_DNA"/>
</dbReference>
<evidence type="ECO:0000313" key="3">
    <source>
        <dbReference type="Proteomes" id="UP000271098"/>
    </source>
</evidence>
<dbReference type="InterPro" id="IPR036397">
    <property type="entry name" value="RNaseH_sf"/>
</dbReference>
<accession>A0A183DIH6</accession>